<dbReference type="InterPro" id="IPR023393">
    <property type="entry name" value="START-like_dom_sf"/>
</dbReference>
<dbReference type="CDD" id="cd08897">
    <property type="entry name" value="SRPBCC_CalC_Aha1-like_4"/>
    <property type="match status" value="1"/>
</dbReference>
<dbReference type="Proteomes" id="UP001236663">
    <property type="component" value="Unassembled WGS sequence"/>
</dbReference>
<evidence type="ECO:0000313" key="3">
    <source>
        <dbReference type="EMBL" id="MDN3688463.1"/>
    </source>
</evidence>
<dbReference type="SUPFAM" id="SSF55961">
    <property type="entry name" value="Bet v1-like"/>
    <property type="match status" value="1"/>
</dbReference>
<dbReference type="RefSeq" id="WP_163386843.1">
    <property type="nucleotide sequence ID" value="NZ_JAUFQS010000010.1"/>
</dbReference>
<dbReference type="EMBL" id="JAUFQS010000010">
    <property type="protein sequence ID" value="MDN3688463.1"/>
    <property type="molecule type" value="Genomic_DNA"/>
</dbReference>
<proteinExistence type="inferred from homology"/>
<evidence type="ECO:0000256" key="1">
    <source>
        <dbReference type="ARBA" id="ARBA00006817"/>
    </source>
</evidence>
<dbReference type="Pfam" id="PF08327">
    <property type="entry name" value="AHSA1"/>
    <property type="match status" value="1"/>
</dbReference>
<feature type="domain" description="Activator of Hsp90 ATPase homologue 1/2-like C-terminal" evidence="2">
    <location>
        <begin position="22"/>
        <end position="141"/>
    </location>
</feature>
<evidence type="ECO:0000259" key="2">
    <source>
        <dbReference type="Pfam" id="PF08327"/>
    </source>
</evidence>
<reference evidence="4" key="1">
    <citation type="journal article" date="2019" name="Int. J. Syst. Evol. Microbiol.">
        <title>The Global Catalogue of Microorganisms (GCM) 10K type strain sequencing project: providing services to taxonomists for standard genome sequencing and annotation.</title>
        <authorList>
            <consortium name="The Broad Institute Genomics Platform"/>
            <consortium name="The Broad Institute Genome Sequencing Center for Infectious Disease"/>
            <person name="Wu L."/>
            <person name="Ma J."/>
        </authorList>
    </citation>
    <scope>NUCLEOTIDE SEQUENCE [LARGE SCALE GENOMIC DNA]</scope>
    <source>
        <strain evidence="4">CECT 7706</strain>
    </source>
</reference>
<dbReference type="InterPro" id="IPR013538">
    <property type="entry name" value="ASHA1/2-like_C"/>
</dbReference>
<accession>A0ABT8C6N9</accession>
<comment type="caution">
    <text evidence="3">The sequence shown here is derived from an EMBL/GenBank/DDBJ whole genome shotgun (WGS) entry which is preliminary data.</text>
</comment>
<organism evidence="3 4">
    <name type="scientific">Cyclobacterium jeungdonense</name>
    <dbReference type="NCBI Taxonomy" id="708087"/>
    <lineage>
        <taxon>Bacteria</taxon>
        <taxon>Pseudomonadati</taxon>
        <taxon>Bacteroidota</taxon>
        <taxon>Cytophagia</taxon>
        <taxon>Cytophagales</taxon>
        <taxon>Cyclobacteriaceae</taxon>
        <taxon>Cyclobacterium</taxon>
    </lineage>
</organism>
<evidence type="ECO:0000313" key="4">
    <source>
        <dbReference type="Proteomes" id="UP001236663"/>
    </source>
</evidence>
<comment type="similarity">
    <text evidence="1">Belongs to the AHA1 family.</text>
</comment>
<protein>
    <submittedName>
        <fullName evidence="3">SRPBCC family protein</fullName>
    </submittedName>
</protein>
<gene>
    <name evidence="3" type="ORF">QWZ15_11535</name>
</gene>
<name>A0ABT8C6N9_9BACT</name>
<dbReference type="Gene3D" id="3.30.530.20">
    <property type="match status" value="1"/>
</dbReference>
<sequence>MHQQTKKSEKITVQAIIAAGSQKVWEYYTDPEQIMQWNFASQEWQCPRVKNELRVGGSFYARMEAKDGSFGFDYEAVYDEIRPEKFLSYALTDGRKVQVSFEEEGNQTMVTITFDSEPENSTDMQRDGWQAILNNFKKHVEES</sequence>
<keyword evidence="4" id="KW-1185">Reference proteome</keyword>